<organism evidence="2 3">
    <name type="scientific">Candidatus Viadribacter manganicus</name>
    <dbReference type="NCBI Taxonomy" id="1759059"/>
    <lineage>
        <taxon>Bacteria</taxon>
        <taxon>Pseudomonadati</taxon>
        <taxon>Pseudomonadota</taxon>
        <taxon>Alphaproteobacteria</taxon>
        <taxon>Hyphomonadales</taxon>
        <taxon>Hyphomonadaceae</taxon>
        <taxon>Candidatus Viadribacter</taxon>
    </lineage>
</organism>
<dbReference type="RefSeq" id="WP_066772979.1">
    <property type="nucleotide sequence ID" value="NZ_CP013244.1"/>
</dbReference>
<reference evidence="2 3" key="1">
    <citation type="submission" date="2015-11" db="EMBL/GenBank/DDBJ databases">
        <title>Whole-Genome Sequence of Candidatus Oderbacter manganicum from the National Park Lower Oder Valley, Germany.</title>
        <authorList>
            <person name="Braun B."/>
            <person name="Liere K."/>
            <person name="Szewzyk U."/>
        </authorList>
    </citation>
    <scope>NUCLEOTIDE SEQUENCE [LARGE SCALE GENOMIC DNA]</scope>
    <source>
        <strain evidence="2 3">OTSz_A_272</strain>
    </source>
</reference>
<evidence type="ECO:0000313" key="2">
    <source>
        <dbReference type="EMBL" id="ANP47186.1"/>
    </source>
</evidence>
<feature type="region of interest" description="Disordered" evidence="1">
    <location>
        <begin position="22"/>
        <end position="60"/>
    </location>
</feature>
<name>A0A1B1AKU3_9PROT</name>
<proteinExistence type="predicted"/>
<keyword evidence="3" id="KW-1185">Reference proteome</keyword>
<feature type="compositionally biased region" description="Basic and acidic residues" evidence="1">
    <location>
        <begin position="51"/>
        <end position="60"/>
    </location>
</feature>
<accession>A0A1B1AKU3</accession>
<dbReference type="EMBL" id="CP013244">
    <property type="protein sequence ID" value="ANP47186.1"/>
    <property type="molecule type" value="Genomic_DNA"/>
</dbReference>
<dbReference type="Proteomes" id="UP000092498">
    <property type="component" value="Chromosome"/>
</dbReference>
<dbReference type="STRING" id="1759059.ATE48_15310"/>
<gene>
    <name evidence="2" type="ORF">ATE48_15310</name>
</gene>
<dbReference type="InParanoid" id="A0A1B1AKU3"/>
<sequence length="60" mass="6458">MMTQGPKNGGWLAGLNQLFRSRARHVADRSGSAPQAKPKPESIQSILSNTGRRDPTTPAD</sequence>
<evidence type="ECO:0000256" key="1">
    <source>
        <dbReference type="SAM" id="MobiDB-lite"/>
    </source>
</evidence>
<dbReference type="KEGG" id="cbot:ATE48_15310"/>
<dbReference type="AlphaFoldDB" id="A0A1B1AKU3"/>
<protein>
    <submittedName>
        <fullName evidence="2">Uncharacterized protein</fullName>
    </submittedName>
</protein>
<evidence type="ECO:0000313" key="3">
    <source>
        <dbReference type="Proteomes" id="UP000092498"/>
    </source>
</evidence>